<keyword evidence="1 2" id="KW-0694">RNA-binding</keyword>
<evidence type="ECO:0000256" key="3">
    <source>
        <dbReference type="SAM" id="MobiDB-lite"/>
    </source>
</evidence>
<evidence type="ECO:0000256" key="1">
    <source>
        <dbReference type="ARBA" id="ARBA00022884"/>
    </source>
</evidence>
<accession>A0A9Q1KSF5</accession>
<evidence type="ECO:0000259" key="4">
    <source>
        <dbReference type="PROSITE" id="PS50102"/>
    </source>
</evidence>
<protein>
    <recommendedName>
        <fullName evidence="4">RRM domain-containing protein</fullName>
    </recommendedName>
</protein>
<feature type="region of interest" description="Disordered" evidence="3">
    <location>
        <begin position="182"/>
        <end position="237"/>
    </location>
</feature>
<gene>
    <name evidence="5" type="ORF">Cgig2_025149</name>
</gene>
<sequence>MTLFDAWRRLFGHIQFGLISSRRTKKFLWQCDLFEASLAATGLSRIESGMKLCISNLDHGISNNYIRDLFAEIGELKRYAIHFDKNGRPSGTAEVVYAKRSDAFVGHKRYNNVQLDGRPMTIEIICPNSEAPVSARVNIVRGVNWKSSRRVVLIFYEFLIPMQAKYWPHNFFSSDKSYCQRKRGGLRNGQARQTQSQGRDQGQRCRGRGHGKMQPVEKSAEELDKELDNYHAEAMQT</sequence>
<dbReference type="CDD" id="cd12680">
    <property type="entry name" value="RRM_THOC4"/>
    <property type="match status" value="1"/>
</dbReference>
<evidence type="ECO:0000313" key="5">
    <source>
        <dbReference type="EMBL" id="KAJ8448225.1"/>
    </source>
</evidence>
<reference evidence="5" key="1">
    <citation type="submission" date="2022-04" db="EMBL/GenBank/DDBJ databases">
        <title>Carnegiea gigantea Genome sequencing and assembly v2.</title>
        <authorList>
            <person name="Copetti D."/>
            <person name="Sanderson M.J."/>
            <person name="Burquez A."/>
            <person name="Wojciechowski M.F."/>
        </authorList>
    </citation>
    <scope>NUCLEOTIDE SEQUENCE</scope>
    <source>
        <strain evidence="5">SGP5-SGP5p</strain>
        <tissue evidence="5">Aerial part</tissue>
    </source>
</reference>
<keyword evidence="6" id="KW-1185">Reference proteome</keyword>
<evidence type="ECO:0000256" key="2">
    <source>
        <dbReference type="PROSITE-ProRule" id="PRU00176"/>
    </source>
</evidence>
<dbReference type="EMBL" id="JAKOGI010000031">
    <property type="protein sequence ID" value="KAJ8448225.1"/>
    <property type="molecule type" value="Genomic_DNA"/>
</dbReference>
<feature type="compositionally biased region" description="Basic and acidic residues" evidence="3">
    <location>
        <begin position="218"/>
        <end position="231"/>
    </location>
</feature>
<dbReference type="InterPro" id="IPR035979">
    <property type="entry name" value="RBD_domain_sf"/>
</dbReference>
<proteinExistence type="predicted"/>
<dbReference type="SUPFAM" id="SSF54928">
    <property type="entry name" value="RNA-binding domain, RBD"/>
    <property type="match status" value="1"/>
</dbReference>
<comment type="caution">
    <text evidence="5">The sequence shown here is derived from an EMBL/GenBank/DDBJ whole genome shotgun (WGS) entry which is preliminary data.</text>
</comment>
<name>A0A9Q1KSF5_9CARY</name>
<dbReference type="SMART" id="SM00360">
    <property type="entry name" value="RRM"/>
    <property type="match status" value="1"/>
</dbReference>
<dbReference type="InterPro" id="IPR051229">
    <property type="entry name" value="ALYREF_mRNA_export"/>
</dbReference>
<dbReference type="SMART" id="SM01218">
    <property type="entry name" value="FoP_duplication"/>
    <property type="match status" value="1"/>
</dbReference>
<dbReference type="GO" id="GO:0003729">
    <property type="term" value="F:mRNA binding"/>
    <property type="evidence" value="ECO:0007669"/>
    <property type="project" value="TreeGrafter"/>
</dbReference>
<evidence type="ECO:0000313" key="6">
    <source>
        <dbReference type="Proteomes" id="UP001153076"/>
    </source>
</evidence>
<dbReference type="Proteomes" id="UP001153076">
    <property type="component" value="Unassembled WGS sequence"/>
</dbReference>
<dbReference type="PANTHER" id="PTHR19965:SF33">
    <property type="entry name" value="THO COMPLEX SUBUNIT 4D"/>
    <property type="match status" value="1"/>
</dbReference>
<dbReference type="Pfam" id="PF00076">
    <property type="entry name" value="RRM_1"/>
    <property type="match status" value="1"/>
</dbReference>
<dbReference type="InterPro" id="IPR012677">
    <property type="entry name" value="Nucleotide-bd_a/b_plait_sf"/>
</dbReference>
<organism evidence="5 6">
    <name type="scientific">Carnegiea gigantea</name>
    <dbReference type="NCBI Taxonomy" id="171969"/>
    <lineage>
        <taxon>Eukaryota</taxon>
        <taxon>Viridiplantae</taxon>
        <taxon>Streptophyta</taxon>
        <taxon>Embryophyta</taxon>
        <taxon>Tracheophyta</taxon>
        <taxon>Spermatophyta</taxon>
        <taxon>Magnoliopsida</taxon>
        <taxon>eudicotyledons</taxon>
        <taxon>Gunneridae</taxon>
        <taxon>Pentapetalae</taxon>
        <taxon>Caryophyllales</taxon>
        <taxon>Cactineae</taxon>
        <taxon>Cactaceae</taxon>
        <taxon>Cactoideae</taxon>
        <taxon>Echinocereeae</taxon>
        <taxon>Carnegiea</taxon>
    </lineage>
</organism>
<dbReference type="Gene3D" id="3.30.70.330">
    <property type="match status" value="1"/>
</dbReference>
<dbReference type="GO" id="GO:0006406">
    <property type="term" value="P:mRNA export from nucleus"/>
    <property type="evidence" value="ECO:0007669"/>
    <property type="project" value="TreeGrafter"/>
</dbReference>
<dbReference type="InterPro" id="IPR025715">
    <property type="entry name" value="FoP_C"/>
</dbReference>
<dbReference type="Pfam" id="PF13865">
    <property type="entry name" value="FoP_duplication"/>
    <property type="match status" value="1"/>
</dbReference>
<dbReference type="PROSITE" id="PS50102">
    <property type="entry name" value="RRM"/>
    <property type="match status" value="1"/>
</dbReference>
<dbReference type="PANTHER" id="PTHR19965">
    <property type="entry name" value="RNA AND EXPORT FACTOR BINDING PROTEIN"/>
    <property type="match status" value="1"/>
</dbReference>
<dbReference type="GO" id="GO:0005634">
    <property type="term" value="C:nucleus"/>
    <property type="evidence" value="ECO:0007669"/>
    <property type="project" value="TreeGrafter"/>
</dbReference>
<dbReference type="OrthoDB" id="1049195at2759"/>
<dbReference type="AlphaFoldDB" id="A0A9Q1KSF5"/>
<dbReference type="InterPro" id="IPR000504">
    <property type="entry name" value="RRM_dom"/>
</dbReference>
<feature type="domain" description="RRM" evidence="4">
    <location>
        <begin position="50"/>
        <end position="127"/>
    </location>
</feature>